<dbReference type="InterPro" id="IPR008687">
    <property type="entry name" value="MobC"/>
</dbReference>
<sequence length="186" mass="20607">MQKRIQIYGISEATFGKIQAQAKDLGIDSISEYAKAVLVQAVNGNKSPLANLPLQANVKISADQDELSQAEAQWIKPSLKLNPVETAFLNEAAAQADMSVSAFIRMALRSQMTKMAILNNDEVTALYQSNFQLLRIGRNLNQIARALNAQESAEVTSQKIEDVHSLINEHTDKVRELITSNQERLQ</sequence>
<reference evidence="2 3" key="1">
    <citation type="submission" date="2019-02" db="EMBL/GenBank/DDBJ databases">
        <title>Genomic Encyclopedia of Type Strains, Phase IV (KMG-IV): sequencing the most valuable type-strain genomes for metagenomic binning, comparative biology and taxonomic classification.</title>
        <authorList>
            <person name="Goeker M."/>
        </authorList>
    </citation>
    <scope>NUCLEOTIDE SEQUENCE [LARGE SCALE GENOMIC DNA]</scope>
    <source>
        <strain evidence="2 3">DSM 23814</strain>
    </source>
</reference>
<gene>
    <name evidence="2" type="ORF">EV681_4592</name>
</gene>
<dbReference type="EMBL" id="SHKO01000007">
    <property type="protein sequence ID" value="RZT91069.1"/>
    <property type="molecule type" value="Genomic_DNA"/>
</dbReference>
<evidence type="ECO:0000259" key="1">
    <source>
        <dbReference type="Pfam" id="PF05713"/>
    </source>
</evidence>
<dbReference type="RefSeq" id="WP_242612365.1">
    <property type="nucleotide sequence ID" value="NZ_SHKO01000007.1"/>
</dbReference>
<evidence type="ECO:0000313" key="2">
    <source>
        <dbReference type="EMBL" id="RZT91069.1"/>
    </source>
</evidence>
<proteinExistence type="predicted"/>
<dbReference type="Proteomes" id="UP000293398">
    <property type="component" value="Unassembled WGS sequence"/>
</dbReference>
<name>A0A4V2FRN8_9BURK</name>
<accession>A0A4V2FRN8</accession>
<dbReference type="Pfam" id="PF05713">
    <property type="entry name" value="MobC"/>
    <property type="match status" value="1"/>
</dbReference>
<organism evidence="2 3">
    <name type="scientific">Advenella incenata</name>
    <dbReference type="NCBI Taxonomy" id="267800"/>
    <lineage>
        <taxon>Bacteria</taxon>
        <taxon>Pseudomonadati</taxon>
        <taxon>Pseudomonadota</taxon>
        <taxon>Betaproteobacteria</taxon>
        <taxon>Burkholderiales</taxon>
        <taxon>Alcaligenaceae</taxon>
    </lineage>
</organism>
<dbReference type="AlphaFoldDB" id="A0A4V2FRN8"/>
<feature type="domain" description="Bacterial mobilisation" evidence="1">
    <location>
        <begin position="131"/>
        <end position="157"/>
    </location>
</feature>
<protein>
    <submittedName>
        <fullName evidence="2">Mobilization protein MobC</fullName>
    </submittedName>
</protein>
<comment type="caution">
    <text evidence="2">The sequence shown here is derived from an EMBL/GenBank/DDBJ whole genome shotgun (WGS) entry which is preliminary data.</text>
</comment>
<evidence type="ECO:0000313" key="3">
    <source>
        <dbReference type="Proteomes" id="UP000293398"/>
    </source>
</evidence>
<keyword evidence="3" id="KW-1185">Reference proteome</keyword>